<keyword evidence="1" id="KW-0597">Phosphoprotein</keyword>
<comment type="caution">
    <text evidence="3">The sequence shown here is derived from an EMBL/GenBank/DDBJ whole genome shotgun (WGS) entry which is preliminary data.</text>
</comment>
<name>A0ABW7H0Y2_9BURK</name>
<reference evidence="3 4" key="1">
    <citation type="submission" date="2024-08" db="EMBL/GenBank/DDBJ databases">
        <authorList>
            <person name="Lu H."/>
        </authorList>
    </citation>
    <scope>NUCLEOTIDE SEQUENCE [LARGE SCALE GENOMIC DNA]</scope>
    <source>
        <strain evidence="3 4">BYS87W</strain>
    </source>
</reference>
<dbReference type="InterPro" id="IPR001789">
    <property type="entry name" value="Sig_transdc_resp-reg_receiver"/>
</dbReference>
<dbReference type="CDD" id="cd00156">
    <property type="entry name" value="REC"/>
    <property type="match status" value="1"/>
</dbReference>
<dbReference type="RefSeq" id="WP_394385231.1">
    <property type="nucleotide sequence ID" value="NZ_JBIGIB010000003.1"/>
</dbReference>
<dbReference type="EMBL" id="JBIGIB010000003">
    <property type="protein sequence ID" value="MFG6467550.1"/>
    <property type="molecule type" value="Genomic_DNA"/>
</dbReference>
<dbReference type="Proteomes" id="UP001606303">
    <property type="component" value="Unassembled WGS sequence"/>
</dbReference>
<proteinExistence type="predicted"/>
<evidence type="ECO:0000256" key="1">
    <source>
        <dbReference type="PROSITE-ProRule" id="PRU00169"/>
    </source>
</evidence>
<keyword evidence="4" id="KW-1185">Reference proteome</keyword>
<evidence type="ECO:0000259" key="2">
    <source>
        <dbReference type="PROSITE" id="PS50110"/>
    </source>
</evidence>
<organism evidence="3 4">
    <name type="scientific">Pelomonas baiyunensis</name>
    <dbReference type="NCBI Taxonomy" id="3299026"/>
    <lineage>
        <taxon>Bacteria</taxon>
        <taxon>Pseudomonadati</taxon>
        <taxon>Pseudomonadota</taxon>
        <taxon>Betaproteobacteria</taxon>
        <taxon>Burkholderiales</taxon>
        <taxon>Sphaerotilaceae</taxon>
        <taxon>Roseateles</taxon>
    </lineage>
</organism>
<protein>
    <recommendedName>
        <fullName evidence="2">Response regulatory domain-containing protein</fullName>
    </recommendedName>
</protein>
<dbReference type="InterPro" id="IPR011006">
    <property type="entry name" value="CheY-like_superfamily"/>
</dbReference>
<accession>A0ABW7H0Y2</accession>
<evidence type="ECO:0000313" key="4">
    <source>
        <dbReference type="Proteomes" id="UP001606303"/>
    </source>
</evidence>
<gene>
    <name evidence="3" type="ORF">ACG01O_13080</name>
</gene>
<dbReference type="PROSITE" id="PS50110">
    <property type="entry name" value="RESPONSE_REGULATORY"/>
    <property type="match status" value="1"/>
</dbReference>
<evidence type="ECO:0000313" key="3">
    <source>
        <dbReference type="EMBL" id="MFG6467550.1"/>
    </source>
</evidence>
<dbReference type="SUPFAM" id="SSF52172">
    <property type="entry name" value="CheY-like"/>
    <property type="match status" value="1"/>
</dbReference>
<feature type="domain" description="Response regulatory" evidence="2">
    <location>
        <begin position="2"/>
        <end position="120"/>
    </location>
</feature>
<feature type="modified residue" description="4-aspartylphosphate" evidence="1">
    <location>
        <position position="54"/>
    </location>
</feature>
<sequence length="210" mass="23238">MKFLVVDALAGVQTFVRQLLQAHGFAPDHILCCADPDSALSQGLLFKPNFLITDWFPKATLQGPALYQRLREVQPRLQLALFSFQVTPEQEFEAEAHGAHFLLKKPFTADQLKTEMTRALETLAKDHPALHGQLRDVMRASRPSASMAPAAPTRPVLPVLPPQPVIKPGDRVRFNGELHTAQYVVHRQGGTVVQLKGQASFVPVEKLQPA</sequence>
<dbReference type="Gene3D" id="3.40.50.2300">
    <property type="match status" value="1"/>
</dbReference>